<dbReference type="Proteomes" id="UP000253891">
    <property type="component" value="Unassembled WGS sequence"/>
</dbReference>
<keyword evidence="4" id="KW-1185">Reference proteome</keyword>
<keyword evidence="2" id="KW-0472">Membrane</keyword>
<sequence length="64" mass="7461">MLVGILLIILFFAHHWLFSLIIIGLIVYSIQTKKRRFVDRPQTSRTNFGGRRDISDEAEQSDVK</sequence>
<name>A0A0K8MHT8_9LACO</name>
<gene>
    <name evidence="3" type="ORF">FFIC_270240</name>
</gene>
<dbReference type="EMBL" id="DF968004">
    <property type="protein sequence ID" value="GAO99992.1"/>
    <property type="molecule type" value="Genomic_DNA"/>
</dbReference>
<protein>
    <submittedName>
        <fullName evidence="3">Methyl-accepting chemotaxis sensory transducer</fullName>
    </submittedName>
</protein>
<evidence type="ECO:0000313" key="3">
    <source>
        <dbReference type="EMBL" id="GAO99992.1"/>
    </source>
</evidence>
<evidence type="ECO:0000256" key="2">
    <source>
        <dbReference type="SAM" id="Phobius"/>
    </source>
</evidence>
<feature type="transmembrane region" description="Helical" evidence="2">
    <location>
        <begin position="6"/>
        <end position="30"/>
    </location>
</feature>
<keyword evidence="2" id="KW-0812">Transmembrane</keyword>
<proteinExistence type="predicted"/>
<accession>A0A0K8MHT8</accession>
<evidence type="ECO:0000256" key="1">
    <source>
        <dbReference type="SAM" id="MobiDB-lite"/>
    </source>
</evidence>
<feature type="compositionally biased region" description="Basic and acidic residues" evidence="1">
    <location>
        <begin position="50"/>
        <end position="64"/>
    </location>
</feature>
<keyword evidence="2" id="KW-1133">Transmembrane helix</keyword>
<feature type="region of interest" description="Disordered" evidence="1">
    <location>
        <begin position="40"/>
        <end position="64"/>
    </location>
</feature>
<evidence type="ECO:0000313" key="4">
    <source>
        <dbReference type="Proteomes" id="UP000253891"/>
    </source>
</evidence>
<dbReference type="AlphaFoldDB" id="A0A0K8MHT8"/>
<organism evidence="3 4">
    <name type="scientific">Fructobacillus ficulneus</name>
    <dbReference type="NCBI Taxonomy" id="157463"/>
    <lineage>
        <taxon>Bacteria</taxon>
        <taxon>Bacillati</taxon>
        <taxon>Bacillota</taxon>
        <taxon>Bacilli</taxon>
        <taxon>Lactobacillales</taxon>
        <taxon>Lactobacillaceae</taxon>
        <taxon>Fructobacillus</taxon>
    </lineage>
</organism>
<dbReference type="STRING" id="157463.GCA_001047075_00910"/>
<reference evidence="3 4" key="1">
    <citation type="journal article" date="2015" name="BMC Genomics">
        <title>Comparative genomics of Fructobacillus spp. and Leuconostoc spp. reveals niche-specific evolution of Fructobacillus spp.</title>
        <authorList>
            <person name="Endo A."/>
            <person name="Tanizawa Y."/>
            <person name="Tanaka N."/>
            <person name="Maeno S."/>
            <person name="Kumar H."/>
            <person name="Shiwa Y."/>
            <person name="Okada S."/>
            <person name="Yoshikawa H."/>
            <person name="Dicks L."/>
            <person name="Nakagawa J."/>
            <person name="Arita M."/>
        </authorList>
    </citation>
    <scope>NUCLEOTIDE SEQUENCE [LARGE SCALE GENOMIC DNA]</scope>
    <source>
        <strain evidence="3 4">JCM 12225</strain>
    </source>
</reference>